<name>A0ABW1HL42_9ACTN</name>
<comment type="caution">
    <text evidence="3">The sequence shown here is derived from an EMBL/GenBank/DDBJ whole genome shotgun (WGS) entry which is preliminary data.</text>
</comment>
<proteinExistence type="predicted"/>
<dbReference type="InterPro" id="IPR021720">
    <property type="entry name" value="Malectin_dom"/>
</dbReference>
<dbReference type="Proteomes" id="UP001596207">
    <property type="component" value="Unassembled WGS sequence"/>
</dbReference>
<gene>
    <name evidence="3" type="ORF">ACFPZ4_05570</name>
</gene>
<accession>A0ABW1HL42</accession>
<dbReference type="InterPro" id="IPR011047">
    <property type="entry name" value="Quinoprotein_ADH-like_sf"/>
</dbReference>
<evidence type="ECO:0000256" key="1">
    <source>
        <dbReference type="SAM" id="MobiDB-lite"/>
    </source>
</evidence>
<organism evidence="3 4">
    <name type="scientific">Micromonospora harpali</name>
    <dbReference type="NCBI Taxonomy" id="1490225"/>
    <lineage>
        <taxon>Bacteria</taxon>
        <taxon>Bacillati</taxon>
        <taxon>Actinomycetota</taxon>
        <taxon>Actinomycetes</taxon>
        <taxon>Micromonosporales</taxon>
        <taxon>Micromonosporaceae</taxon>
        <taxon>Micromonospora</taxon>
    </lineage>
</organism>
<dbReference type="EMBL" id="JBHSQQ010000017">
    <property type="protein sequence ID" value="MFC5940949.1"/>
    <property type="molecule type" value="Genomic_DNA"/>
</dbReference>
<evidence type="ECO:0000313" key="3">
    <source>
        <dbReference type="EMBL" id="MFC5940949.1"/>
    </source>
</evidence>
<sequence>MPHVVRAAEPSRPRRPGCEPHLRPHVLRELPVIRSSSLTRRAPAVLAAIALTAAGLVAGSPASAAPDHDKVVSAVPSTASPDIVDGTVFAIHDAGTKIIAAGSFTTVQNRNSDVDITRNYVLAFDKATGAVDTAFVPVVDNEVNAVAAGPTAGTVYLAGKFNTVNGVTRRKLALVNVATGATVTSFAGPAFNGLVDDVALVGDRLLVGGIFTTAGNANPRGGLASLNATTGALDSYLTTTLTENHNYDGVSGSKAGVGAEKLALSPDGTQLVVIGNFKKADGVLHDQIVRLDLGATAATVADWNTSRYTPRCSWKAFDSYMRDVAFAPDGSYFVVVTTGGQYSGSLCDTAARWEAAATGDGQQPTWVNYSGGDTFLSVGISEQAVYVGGHLRWLNNTYGGDSAQAGAIGRASIAALDPRNGLPLSWNPGRHPRGYGVAEMLVTPQGIWLGSDQSWIGNFQYRRERIAFFPLTGGKAPHPTTTAGLPGTVYQAGVPVPTNVLYRVNAAGPAVASTDNGPDWSADTADAPSPYHNTGSSAASYGVVPNLDGTVPAGTPAALYNTERWDGTGAPEMQWDFPVPAGTEVTVRLYLANRYAGTGTPGKRVFDVTLDGTLVLNDLDLAVTPGHDTGTMRAFTIVSDGNVDIDFGHVVENPLVNAIEIVKTGPPPAGTGDEVQARSYDGATTVGAATPVANPDDTDWSEAKGAFWVGGTLFYGMGGALQRRTFDGTTFGTPSLVDPYHDAYWDTVETDSGPAGQTYAGVTSNFYPEIANVTGMLYTNGRLYYTLAGQNGLFWRWFTPDSGAVGADKFTVAGVTGFADTGSIFLAGGTLYRVSRSTGALASTAWAGGVPTGAFTTVSGPAVDGVNWRAKAVFVGP</sequence>
<dbReference type="RefSeq" id="WP_353898964.1">
    <property type="nucleotide sequence ID" value="NZ_CP158970.1"/>
</dbReference>
<dbReference type="SUPFAM" id="SSF50998">
    <property type="entry name" value="Quinoprotein alcohol dehydrogenase-like"/>
    <property type="match status" value="1"/>
</dbReference>
<evidence type="ECO:0000313" key="4">
    <source>
        <dbReference type="Proteomes" id="UP001596207"/>
    </source>
</evidence>
<evidence type="ECO:0000259" key="2">
    <source>
        <dbReference type="Pfam" id="PF11721"/>
    </source>
</evidence>
<feature type="region of interest" description="Disordered" evidence="1">
    <location>
        <begin position="1"/>
        <end position="22"/>
    </location>
</feature>
<feature type="domain" description="Malectin" evidence="2">
    <location>
        <begin position="501"/>
        <end position="659"/>
    </location>
</feature>
<dbReference type="Gene3D" id="2.60.120.430">
    <property type="entry name" value="Galactose-binding lectin"/>
    <property type="match status" value="1"/>
</dbReference>
<feature type="compositionally biased region" description="Basic and acidic residues" evidence="1">
    <location>
        <begin position="9"/>
        <end position="22"/>
    </location>
</feature>
<dbReference type="Pfam" id="PF11721">
    <property type="entry name" value="Malectin"/>
    <property type="match status" value="1"/>
</dbReference>
<protein>
    <submittedName>
        <fullName evidence="3">Malectin domain-containing carbohydrate-binding protein</fullName>
    </submittedName>
</protein>
<reference evidence="4" key="1">
    <citation type="journal article" date="2019" name="Int. J. Syst. Evol. Microbiol.">
        <title>The Global Catalogue of Microorganisms (GCM) 10K type strain sequencing project: providing services to taxonomists for standard genome sequencing and annotation.</title>
        <authorList>
            <consortium name="The Broad Institute Genomics Platform"/>
            <consortium name="The Broad Institute Genome Sequencing Center for Infectious Disease"/>
            <person name="Wu L."/>
            <person name="Ma J."/>
        </authorList>
    </citation>
    <scope>NUCLEOTIDE SEQUENCE [LARGE SCALE GENOMIC DNA]</scope>
    <source>
        <strain evidence="4">CGMCC 4.7173</strain>
    </source>
</reference>
<keyword evidence="4" id="KW-1185">Reference proteome</keyword>